<protein>
    <submittedName>
        <fullName evidence="8">Glucan endo-1,3-beta-glucosidase 7</fullName>
    </submittedName>
</protein>
<dbReference type="Proteomes" id="UP000694930">
    <property type="component" value="Chromosome 4"/>
</dbReference>
<accession>A0ABM1GNZ2</accession>
<dbReference type="InterPro" id="IPR044965">
    <property type="entry name" value="Glyco_hydro_17_plant"/>
</dbReference>
<keyword evidence="2" id="KW-0378">Hydrolase</keyword>
<evidence type="ECO:0000256" key="6">
    <source>
        <dbReference type="SAM" id="MobiDB-lite"/>
    </source>
</evidence>
<dbReference type="PANTHER" id="PTHR32227">
    <property type="entry name" value="GLUCAN ENDO-1,3-BETA-GLUCOSIDASE BG1-RELATED-RELATED"/>
    <property type="match status" value="1"/>
</dbReference>
<evidence type="ECO:0000256" key="1">
    <source>
        <dbReference type="ARBA" id="ARBA00008773"/>
    </source>
</evidence>
<sequence>MLCFCTLYFKKLSLFILLLHQSFFSIKLTSMANSFHNSSFFLLLCFLHFVLVAKSQSFIGINYGQVADNLPAPEATAKLLQSTSIQKVRLYGSDPAIIKALANTGIGIMIGVANGDIPAMASDPNFAKGWLSSNVLPFYPASEIIVINVGNEVMSSNDQNLMTNLLPAMQNLQKALNDVSIGGKVKVSTVHSMAVMKQSDPPSSGNFDPNIGDLLKGLLEFNKATGSPFAINPYPFFAYQSDPRPDTLAFCLFQPNAGRVDAGTKIKYTNMFDAQVDAIRAALNAMGFKEVEIVIAETGWPYKGDSNEVGPSIENAKAYNGNLIAHLRSMVGTPLMPGKSVDTYLFAIYDEDLKPGPTSERSFGLFKPDLTMSYDIGLSKANNQVPTPKTPVSPSPNASPKAPVSLSPNPAPKAPVTPTLVPTPNTTVTPPSPKTEKSVKAGVSDSQLQANINVGMLVLSQILWYPMLHMR</sequence>
<reference evidence="8" key="2">
    <citation type="submission" date="2025-08" db="UniProtKB">
        <authorList>
            <consortium name="RefSeq"/>
        </authorList>
    </citation>
    <scope>IDENTIFICATION</scope>
</reference>
<dbReference type="Pfam" id="PF00332">
    <property type="entry name" value="Glyco_hydro_17"/>
    <property type="match status" value="1"/>
</dbReference>
<proteinExistence type="inferred from homology"/>
<keyword evidence="4" id="KW-0326">Glycosidase</keyword>
<evidence type="ECO:0000256" key="5">
    <source>
        <dbReference type="RuleBase" id="RU004335"/>
    </source>
</evidence>
<dbReference type="InterPro" id="IPR000490">
    <property type="entry name" value="Glyco_hydro_17"/>
</dbReference>
<reference evidence="7" key="1">
    <citation type="journal article" date="2014" name="Nat. Genet.">
        <title>The genome of the stress-tolerant wild tomato species Solanum pennellii.</title>
        <authorList>
            <person name="Bolger A."/>
            <person name="Scossa F."/>
            <person name="Bolger M.E."/>
            <person name="Lanz C."/>
            <person name="Maumus F."/>
            <person name="Tohge T."/>
            <person name="Quesneville H."/>
            <person name="Alseekh S."/>
            <person name="Sorensen I."/>
            <person name="Lichtenstein G."/>
            <person name="Fich E.A."/>
            <person name="Conte M."/>
            <person name="Keller H."/>
            <person name="Schneeberger K."/>
            <person name="Schwacke R."/>
            <person name="Ofner I."/>
            <person name="Vrebalov J."/>
            <person name="Xu Y."/>
            <person name="Osorio S."/>
            <person name="Aflitos S.A."/>
            <person name="Schijlen E."/>
            <person name="Jimenez-Gomez J.M."/>
            <person name="Ryngajllo M."/>
            <person name="Kimura S."/>
            <person name="Kumar R."/>
            <person name="Koenig D."/>
            <person name="Headland L.R."/>
            <person name="Maloof J.N."/>
            <person name="Sinha N."/>
            <person name="van Ham R.C."/>
            <person name="Lankhorst R.K."/>
            <person name="Mao L."/>
            <person name="Vogel A."/>
            <person name="Arsova B."/>
            <person name="Panstruga R."/>
            <person name="Fei Z."/>
            <person name="Rose J.K."/>
            <person name="Zamir D."/>
            <person name="Carrari F."/>
            <person name="Giovannoni J.J."/>
            <person name="Weigel D."/>
            <person name="Usadel B."/>
            <person name="Fernie A.R."/>
        </authorList>
    </citation>
    <scope>NUCLEOTIDE SEQUENCE [LARGE SCALE GENOMIC DNA]</scope>
    <source>
        <strain evidence="7">cv. LA0716</strain>
    </source>
</reference>
<dbReference type="InterPro" id="IPR017853">
    <property type="entry name" value="GH"/>
</dbReference>
<dbReference type="RefSeq" id="XP_015073858.1">
    <property type="nucleotide sequence ID" value="XM_015218372.2"/>
</dbReference>
<evidence type="ECO:0000256" key="2">
    <source>
        <dbReference type="ARBA" id="ARBA00022801"/>
    </source>
</evidence>
<keyword evidence="3" id="KW-0611">Plant defense</keyword>
<feature type="region of interest" description="Disordered" evidence="6">
    <location>
        <begin position="380"/>
        <end position="443"/>
    </location>
</feature>
<feature type="compositionally biased region" description="Low complexity" evidence="6">
    <location>
        <begin position="416"/>
        <end position="429"/>
    </location>
</feature>
<dbReference type="Gene3D" id="3.20.20.80">
    <property type="entry name" value="Glycosidases"/>
    <property type="match status" value="1"/>
</dbReference>
<evidence type="ECO:0000313" key="8">
    <source>
        <dbReference type="RefSeq" id="XP_015073858.1"/>
    </source>
</evidence>
<dbReference type="GeneID" id="107018030"/>
<keyword evidence="7" id="KW-1185">Reference proteome</keyword>
<evidence type="ECO:0000256" key="3">
    <source>
        <dbReference type="ARBA" id="ARBA00022821"/>
    </source>
</evidence>
<gene>
    <name evidence="8" type="primary">LOC107018030</name>
</gene>
<name>A0ABM1GNZ2_SOLPN</name>
<comment type="similarity">
    <text evidence="1 5">Belongs to the glycosyl hydrolase 17 family.</text>
</comment>
<evidence type="ECO:0000256" key="4">
    <source>
        <dbReference type="ARBA" id="ARBA00023295"/>
    </source>
</evidence>
<dbReference type="SUPFAM" id="SSF51445">
    <property type="entry name" value="(Trans)glycosidases"/>
    <property type="match status" value="1"/>
</dbReference>
<evidence type="ECO:0000313" key="7">
    <source>
        <dbReference type="Proteomes" id="UP000694930"/>
    </source>
</evidence>
<organism evidence="7 8">
    <name type="scientific">Solanum pennellii</name>
    <name type="common">Tomato</name>
    <name type="synonym">Lycopersicon pennellii</name>
    <dbReference type="NCBI Taxonomy" id="28526"/>
    <lineage>
        <taxon>Eukaryota</taxon>
        <taxon>Viridiplantae</taxon>
        <taxon>Streptophyta</taxon>
        <taxon>Embryophyta</taxon>
        <taxon>Tracheophyta</taxon>
        <taxon>Spermatophyta</taxon>
        <taxon>Magnoliopsida</taxon>
        <taxon>eudicotyledons</taxon>
        <taxon>Gunneridae</taxon>
        <taxon>Pentapetalae</taxon>
        <taxon>asterids</taxon>
        <taxon>lamiids</taxon>
        <taxon>Solanales</taxon>
        <taxon>Solanaceae</taxon>
        <taxon>Solanoideae</taxon>
        <taxon>Solaneae</taxon>
        <taxon>Solanum</taxon>
        <taxon>Solanum subgen. Lycopersicon</taxon>
    </lineage>
</organism>